<gene>
    <name evidence="3" type="ORF">D187_004232</name>
</gene>
<feature type="domain" description="ARB-07466-like C-terminal" evidence="1">
    <location>
        <begin position="216"/>
        <end position="327"/>
    </location>
</feature>
<name>S9P169_CYSF2</name>
<dbReference type="Pfam" id="PF26571">
    <property type="entry name" value="VldE"/>
    <property type="match status" value="1"/>
</dbReference>
<dbReference type="Proteomes" id="UP000011682">
    <property type="component" value="Unassembled WGS sequence"/>
</dbReference>
<accession>S9P169</accession>
<dbReference type="InterPro" id="IPR058593">
    <property type="entry name" value="ARB_07466-like_C"/>
</dbReference>
<evidence type="ECO:0000259" key="1">
    <source>
        <dbReference type="Pfam" id="PF26571"/>
    </source>
</evidence>
<dbReference type="InterPro" id="IPR058502">
    <property type="entry name" value="PLL-like_beta-prop"/>
</dbReference>
<dbReference type="Gene3D" id="2.120.10.70">
    <property type="entry name" value="Fucose-specific lectin"/>
    <property type="match status" value="2"/>
</dbReference>
<dbReference type="AlphaFoldDB" id="S9P169"/>
<reference evidence="3" key="1">
    <citation type="submission" date="2013-05" db="EMBL/GenBank/DDBJ databases">
        <title>Genome assembly of Cystobacter fuscus DSM 2262.</title>
        <authorList>
            <person name="Sharma G."/>
            <person name="Khatri I."/>
            <person name="Kaur C."/>
            <person name="Mayilraj S."/>
            <person name="Subramanian S."/>
        </authorList>
    </citation>
    <scope>NUCLEOTIDE SEQUENCE [LARGE SCALE GENOMIC DNA]</scope>
    <source>
        <strain evidence="3">DSM 2262</strain>
    </source>
</reference>
<evidence type="ECO:0000313" key="4">
    <source>
        <dbReference type="Proteomes" id="UP000011682"/>
    </source>
</evidence>
<dbReference type="Pfam" id="PF26607">
    <property type="entry name" value="DUF8189"/>
    <property type="match status" value="1"/>
</dbReference>
<protein>
    <submittedName>
        <fullName evidence="3">Uncharacterized protein</fullName>
    </submittedName>
</protein>
<organism evidence="3 4">
    <name type="scientific">Cystobacter fuscus (strain ATCC 25194 / DSM 2262 / NBRC 100088 / M29)</name>
    <dbReference type="NCBI Taxonomy" id="1242864"/>
    <lineage>
        <taxon>Bacteria</taxon>
        <taxon>Pseudomonadati</taxon>
        <taxon>Myxococcota</taxon>
        <taxon>Myxococcia</taxon>
        <taxon>Myxococcales</taxon>
        <taxon>Cystobacterineae</taxon>
        <taxon>Archangiaceae</taxon>
        <taxon>Cystobacter</taxon>
    </lineage>
</organism>
<proteinExistence type="predicted"/>
<feature type="domain" description="PLL-like beta propeller" evidence="2">
    <location>
        <begin position="364"/>
        <end position="633"/>
    </location>
</feature>
<dbReference type="eggNOG" id="COG3591">
    <property type="taxonomic scope" value="Bacteria"/>
</dbReference>
<sequence length="635" mass="67954">MRVLFGHSKEQETPKLPVKRPRKLGAMLLACLSLGGMSMTGCGSTESGEPLEQVVNESADLRRSELHYLNKTDRFATGEGEVVAHRPFRAVTFQVTAPESSRFEYQLREPGGTWGSWQPVPFEWRQGEMGSGQVVLATEADAVRVRASEGAEFVRLELFAKAQVIHDDDEGLGLYASPDSIRQSVAIAGRWAPPADVLNAGASQYMPYEGPPAVCAGGLLPGTREIGDWIRQHFPQATSYGGYACRGNTADPSVLSIHAAGRALDVFVPLSGGAADNTKGDAIGNHLIKNARYMGVLYIIWDQAQWSGSASGTKMSAYTGPNPHTDHLHIEFSTAAARDRATQFFKDGKPPPGGVAGLNPAHNHPSAVSMAAGTQQVYIRGPGSSLWVKGWNGSVWGSWLDLGGQLTSAPSATSPAPNVTHVYVRGTDNQLHVKGFANNTWGDWVPLGGILTSGPSAVSPNPNVTWVFIRAQDNRLWVKGWANNTWGDWVQIGGDFTFASDPSAVSMSPGTTQVYVRGHDNALWVIGFDGTQWGTWVNLGGTLSSAPAAVSASPNTTYVYGRGSDNAIHVKGFSNNTWGSWLSLGGTMTSSPTAVSDTLNTNHIYARGSDNAVWVKGWTNNTWGDWVSIGGTMPD</sequence>
<keyword evidence="4" id="KW-1185">Reference proteome</keyword>
<dbReference type="CDD" id="cd22954">
    <property type="entry name" value="PLL_lectin"/>
    <property type="match status" value="1"/>
</dbReference>
<dbReference type="eggNOG" id="COG3409">
    <property type="taxonomic scope" value="Bacteria"/>
</dbReference>
<dbReference type="EMBL" id="ANAH02000026">
    <property type="protein sequence ID" value="EPX58195.1"/>
    <property type="molecule type" value="Genomic_DNA"/>
</dbReference>
<dbReference type="SUPFAM" id="SSF89372">
    <property type="entry name" value="Fucose-specific lectin"/>
    <property type="match status" value="2"/>
</dbReference>
<dbReference type="RefSeq" id="WP_002624238.1">
    <property type="nucleotide sequence ID" value="NZ_ANAH02000026.1"/>
</dbReference>
<evidence type="ECO:0000259" key="2">
    <source>
        <dbReference type="Pfam" id="PF26607"/>
    </source>
</evidence>
<evidence type="ECO:0000313" key="3">
    <source>
        <dbReference type="EMBL" id="EPX58195.1"/>
    </source>
</evidence>
<comment type="caution">
    <text evidence="3">The sequence shown here is derived from an EMBL/GenBank/DDBJ whole genome shotgun (WGS) entry which is preliminary data.</text>
</comment>